<evidence type="ECO:0000313" key="3">
    <source>
        <dbReference type="Proteomes" id="UP001419268"/>
    </source>
</evidence>
<dbReference type="PANTHER" id="PTHR31801">
    <property type="entry name" value="ALTERED INHERITANCE OF MITOCHONDRIA PROTEIN 24, MITOCHONDRIAL"/>
    <property type="match status" value="1"/>
</dbReference>
<gene>
    <name evidence="2" type="ORF">Scep_007160</name>
</gene>
<keyword evidence="1" id="KW-0812">Transmembrane</keyword>
<name>A0AAP0PKT7_9MAGN</name>
<feature type="transmembrane region" description="Helical" evidence="1">
    <location>
        <begin position="740"/>
        <end position="759"/>
    </location>
</feature>
<protein>
    <recommendedName>
        <fullName evidence="4">Sphingomyelin phosphodiesterase 4</fullName>
    </recommendedName>
</protein>
<organism evidence="2 3">
    <name type="scientific">Stephania cephalantha</name>
    <dbReference type="NCBI Taxonomy" id="152367"/>
    <lineage>
        <taxon>Eukaryota</taxon>
        <taxon>Viridiplantae</taxon>
        <taxon>Streptophyta</taxon>
        <taxon>Embryophyta</taxon>
        <taxon>Tracheophyta</taxon>
        <taxon>Spermatophyta</taxon>
        <taxon>Magnoliopsida</taxon>
        <taxon>Ranunculales</taxon>
        <taxon>Menispermaceae</taxon>
        <taxon>Menispermoideae</taxon>
        <taxon>Cissampelideae</taxon>
        <taxon>Stephania</taxon>
    </lineage>
</organism>
<proteinExistence type="predicted"/>
<dbReference type="Proteomes" id="UP001419268">
    <property type="component" value="Unassembled WGS sequence"/>
</dbReference>
<evidence type="ECO:0000313" key="2">
    <source>
        <dbReference type="EMBL" id="KAK9148403.1"/>
    </source>
</evidence>
<keyword evidence="1" id="KW-0472">Membrane</keyword>
<comment type="caution">
    <text evidence="2">The sequence shown here is derived from an EMBL/GenBank/DDBJ whole genome shotgun (WGS) entry which is preliminary data.</text>
</comment>
<keyword evidence="3" id="KW-1185">Reference proteome</keyword>
<keyword evidence="1" id="KW-1133">Transmembrane helix</keyword>
<evidence type="ECO:0000256" key="1">
    <source>
        <dbReference type="SAM" id="Phobius"/>
    </source>
</evidence>
<dbReference type="EMBL" id="JBBNAG010000003">
    <property type="protein sequence ID" value="KAK9148403.1"/>
    <property type="molecule type" value="Genomic_DNA"/>
</dbReference>
<dbReference type="PANTHER" id="PTHR31801:SF1">
    <property type="entry name" value="SPHINGOMYELIN PHOSPHODIESTERASE"/>
    <property type="match status" value="1"/>
</dbReference>
<reference evidence="2 3" key="1">
    <citation type="submission" date="2024-01" db="EMBL/GenBank/DDBJ databases">
        <title>Genome assemblies of Stephania.</title>
        <authorList>
            <person name="Yang L."/>
        </authorList>
    </citation>
    <scope>NUCLEOTIDE SEQUENCE [LARGE SCALE GENOMIC DNA]</scope>
    <source>
        <strain evidence="2">JXDWG</strain>
        <tissue evidence="2">Leaf</tissue>
    </source>
</reference>
<feature type="transmembrane region" description="Helical" evidence="1">
    <location>
        <begin position="780"/>
        <end position="797"/>
    </location>
</feature>
<accession>A0AAP0PKT7</accession>
<sequence>MIPHLYAMDSQSKAQELASTILSSSSPSTISAACEAIDVFLQKKTADQTRFFFSIAFPTLICKIFGFDDSTWQKSRFPSSSTGSGWIDQIQASDDTDLSARLFKLLSPSGTLLSSISSVDRLSLVKYVFPAERLPEWARFTLQSEKGGRVLGELCPLFRDRVKVGSVEGCFQVHLNVFGYYMFWFSYYPVCRGNTENPNAVVVGKTRRSKLENWTSSLTVLAGATRVPGQKKELTLYMRLLCAYLLAFLPNYRSDPNQPYRSSLLHHSSGLDDSFLKQTEFFVHALIQFWLVDNDFSPLPLNASQTAGVSLPLRVVLGDTPPTPGLGEVVGLFVKYLNSSLNAGPNVSEHAEYALSSPLRFSGYGDIMKSMAYVTHVSSGTSGSTWNSFVQRPLYRFILRTFLFCPMGTSIKNASQIFSLWITYLEPWKISLEDFSELDVLNDKFGASKRNGKNSSQVDKNVKDKCESVYTSAWEGYVLYNYLYYSSLVMHFLGFAHKFLHVNPEAVIQMVLKVLNVLTSSMELVQLMKKVDAAFHSRPFVASSPRLDGLYKLVPSIREQLKDWEEGLCETDSDGSFLPENWNQDLRLLNEGTDGGHHLLQLLVLRVESEVHAMSGDNLGENLQALDSLKAQMSRLFGDSFEKPTLFASEQQCQYKRDDIFKPRRAGNQILEVKYKGDWMRRPISNCEVAWLARLLVQLSDWLNKILGLSQGPSNHVSHTWTYVDFPNDAIEKVGGPKEAIKVLLCSLGTWLLVLVFAVMRFLREHGLRVNLRGLASKKLVTIFLLFGVFIVLRNIMGRLIC</sequence>
<dbReference type="AlphaFoldDB" id="A0AAP0PKT7"/>
<evidence type="ECO:0008006" key="4">
    <source>
        <dbReference type="Google" id="ProtNLM"/>
    </source>
</evidence>